<dbReference type="RefSeq" id="WP_088991831.1">
    <property type="nucleotide sequence ID" value="NZ_LT607409.1"/>
</dbReference>
<keyword evidence="3" id="KW-1185">Reference proteome</keyword>
<dbReference type="Pfam" id="PF13560">
    <property type="entry name" value="HTH_31"/>
    <property type="match status" value="1"/>
</dbReference>
<dbReference type="CDD" id="cd00093">
    <property type="entry name" value="HTH_XRE"/>
    <property type="match status" value="1"/>
</dbReference>
<feature type="domain" description="HTH cro/C1-type" evidence="1">
    <location>
        <begin position="21"/>
        <end position="76"/>
    </location>
</feature>
<dbReference type="InterPro" id="IPR043917">
    <property type="entry name" value="DUF5753"/>
</dbReference>
<evidence type="ECO:0000313" key="2">
    <source>
        <dbReference type="EMBL" id="SCF27887.1"/>
    </source>
</evidence>
<evidence type="ECO:0000313" key="3">
    <source>
        <dbReference type="Proteomes" id="UP000198224"/>
    </source>
</evidence>
<gene>
    <name evidence="2" type="ORF">GA0070612_5781</name>
</gene>
<dbReference type="InterPro" id="IPR001387">
    <property type="entry name" value="Cro/C1-type_HTH"/>
</dbReference>
<dbReference type="Proteomes" id="UP000198224">
    <property type="component" value="Chromosome I"/>
</dbReference>
<sequence>MVANREPFVRTLRAQWLGQQMRELREKRGLTLKYVAQYLERDFSSLARYERAEWPFRRDLVIALLDLYGVYDEGERERMIQLAQDAWRVDRWDSSFDKTIYDTSFIDFPWLESRAEQVCTYASLLIPGLLQTRDYAEAVIRNAEPSSASEMEIRRWVQLRIDRQRLLDGPSSTRLAVIIEESALRRPVMSRSVMAAQLSHLARSTARPTIEIRVVPLTLGLHAGLDGTFWLFKMPAPYPDVAHAETLGGRLFLESGKALRYVRAYDRLREAALSVSESAKLITALAEELS</sequence>
<dbReference type="GO" id="GO:0003677">
    <property type="term" value="F:DNA binding"/>
    <property type="evidence" value="ECO:0007669"/>
    <property type="project" value="InterPro"/>
</dbReference>
<dbReference type="InterPro" id="IPR010982">
    <property type="entry name" value="Lambda_DNA-bd_dom_sf"/>
</dbReference>
<reference evidence="3" key="1">
    <citation type="submission" date="2016-06" db="EMBL/GenBank/DDBJ databases">
        <authorList>
            <person name="Varghese N."/>
            <person name="Submissions Spin"/>
        </authorList>
    </citation>
    <scope>NUCLEOTIDE SEQUENCE [LARGE SCALE GENOMIC DNA]</scope>
    <source>
        <strain evidence="3">DSM 45160</strain>
    </source>
</reference>
<dbReference type="Gene3D" id="1.10.260.40">
    <property type="entry name" value="lambda repressor-like DNA-binding domains"/>
    <property type="match status" value="1"/>
</dbReference>
<dbReference type="EMBL" id="LT607409">
    <property type="protein sequence ID" value="SCF27887.1"/>
    <property type="molecule type" value="Genomic_DNA"/>
</dbReference>
<dbReference type="AlphaFoldDB" id="A0A1C4Z4S9"/>
<dbReference type="SUPFAM" id="SSF47413">
    <property type="entry name" value="lambda repressor-like DNA-binding domains"/>
    <property type="match status" value="1"/>
</dbReference>
<dbReference type="PROSITE" id="PS50943">
    <property type="entry name" value="HTH_CROC1"/>
    <property type="match status" value="1"/>
</dbReference>
<dbReference type="SMART" id="SM00530">
    <property type="entry name" value="HTH_XRE"/>
    <property type="match status" value="1"/>
</dbReference>
<evidence type="ECO:0000259" key="1">
    <source>
        <dbReference type="PROSITE" id="PS50943"/>
    </source>
</evidence>
<dbReference type="Pfam" id="PF19054">
    <property type="entry name" value="DUF5753"/>
    <property type="match status" value="1"/>
</dbReference>
<proteinExistence type="predicted"/>
<accession>A0A1C4Z4S9</accession>
<protein>
    <submittedName>
        <fullName evidence="2">Helix-turn-helix domain-containing protein</fullName>
    </submittedName>
</protein>
<name>A0A1C4Z4S9_9ACTN</name>
<organism evidence="2 3">
    <name type="scientific">Micromonospora chokoriensis</name>
    <dbReference type="NCBI Taxonomy" id="356851"/>
    <lineage>
        <taxon>Bacteria</taxon>
        <taxon>Bacillati</taxon>
        <taxon>Actinomycetota</taxon>
        <taxon>Actinomycetes</taxon>
        <taxon>Micromonosporales</taxon>
        <taxon>Micromonosporaceae</taxon>
        <taxon>Micromonospora</taxon>
    </lineage>
</organism>